<comment type="similarity">
    <text evidence="12 13">Belongs to the TonB-dependent receptor family.</text>
</comment>
<evidence type="ECO:0000256" key="6">
    <source>
        <dbReference type="ARBA" id="ARBA00022729"/>
    </source>
</evidence>
<accession>A0AAW9RN41</accession>
<organism evidence="17 18">
    <name type="scientific">Elongatibacter sediminis</name>
    <dbReference type="NCBI Taxonomy" id="3119006"/>
    <lineage>
        <taxon>Bacteria</taxon>
        <taxon>Pseudomonadati</taxon>
        <taxon>Pseudomonadota</taxon>
        <taxon>Gammaproteobacteria</taxon>
        <taxon>Chromatiales</taxon>
        <taxon>Wenzhouxiangellaceae</taxon>
        <taxon>Elongatibacter</taxon>
    </lineage>
</organism>
<evidence type="ECO:0000256" key="4">
    <source>
        <dbReference type="ARBA" id="ARBA00022496"/>
    </source>
</evidence>
<feature type="chain" id="PRO_5043320252" evidence="14">
    <location>
        <begin position="26"/>
        <end position="686"/>
    </location>
</feature>
<dbReference type="PANTHER" id="PTHR32552:SF68">
    <property type="entry name" value="FERRICHROME OUTER MEMBRANE TRANSPORTER_PHAGE RECEPTOR"/>
    <property type="match status" value="1"/>
</dbReference>
<dbReference type="Gene3D" id="2.40.170.20">
    <property type="entry name" value="TonB-dependent receptor, beta-barrel domain"/>
    <property type="match status" value="1"/>
</dbReference>
<dbReference type="InterPro" id="IPR000531">
    <property type="entry name" value="Beta-barrel_TonB"/>
</dbReference>
<protein>
    <submittedName>
        <fullName evidence="17">TonB-dependent receptor</fullName>
    </submittedName>
</protein>
<dbReference type="Pfam" id="PF00593">
    <property type="entry name" value="TonB_dep_Rec_b-barrel"/>
    <property type="match status" value="1"/>
</dbReference>
<dbReference type="EMBL" id="JAZHOG010000017">
    <property type="protein sequence ID" value="MEJ8569705.1"/>
    <property type="molecule type" value="Genomic_DNA"/>
</dbReference>
<dbReference type="InterPro" id="IPR036942">
    <property type="entry name" value="Beta-barrel_TonB_sf"/>
</dbReference>
<evidence type="ECO:0000259" key="15">
    <source>
        <dbReference type="Pfam" id="PF00593"/>
    </source>
</evidence>
<feature type="domain" description="TonB-dependent receptor plug" evidence="16">
    <location>
        <begin position="47"/>
        <end position="153"/>
    </location>
</feature>
<keyword evidence="10 12" id="KW-0472">Membrane</keyword>
<dbReference type="GO" id="GO:0015344">
    <property type="term" value="F:siderophore uptake transmembrane transporter activity"/>
    <property type="evidence" value="ECO:0007669"/>
    <property type="project" value="TreeGrafter"/>
</dbReference>
<dbReference type="GO" id="GO:0009279">
    <property type="term" value="C:cell outer membrane"/>
    <property type="evidence" value="ECO:0007669"/>
    <property type="project" value="UniProtKB-SubCell"/>
</dbReference>
<dbReference type="CDD" id="cd01347">
    <property type="entry name" value="ligand_gated_channel"/>
    <property type="match status" value="1"/>
</dbReference>
<keyword evidence="3 12" id="KW-1134">Transmembrane beta strand</keyword>
<evidence type="ECO:0000313" key="18">
    <source>
        <dbReference type="Proteomes" id="UP001359886"/>
    </source>
</evidence>
<comment type="subcellular location">
    <subcellularLocation>
        <location evidence="1 12">Cell outer membrane</location>
        <topology evidence="1 12">Multi-pass membrane protein</topology>
    </subcellularLocation>
</comment>
<reference evidence="17 18" key="1">
    <citation type="submission" date="2024-02" db="EMBL/GenBank/DDBJ databases">
        <title>A novel Wenzhouxiangellaceae bacterium, isolated from coastal sediments.</title>
        <authorList>
            <person name="Du Z.-J."/>
            <person name="Ye Y.-Q."/>
            <person name="Zhang X.-Y."/>
        </authorList>
    </citation>
    <scope>NUCLEOTIDE SEQUENCE [LARGE SCALE GENOMIC DNA]</scope>
    <source>
        <strain evidence="17 18">CH-27</strain>
    </source>
</reference>
<evidence type="ECO:0000313" key="17">
    <source>
        <dbReference type="EMBL" id="MEJ8569705.1"/>
    </source>
</evidence>
<keyword evidence="2 12" id="KW-0813">Transport</keyword>
<evidence type="ECO:0000256" key="14">
    <source>
        <dbReference type="SAM" id="SignalP"/>
    </source>
</evidence>
<keyword evidence="8" id="KW-0406">Ion transport</keyword>
<dbReference type="InterPro" id="IPR039426">
    <property type="entry name" value="TonB-dep_rcpt-like"/>
</dbReference>
<name>A0AAW9RN41_9GAMM</name>
<evidence type="ECO:0000256" key="13">
    <source>
        <dbReference type="RuleBase" id="RU003357"/>
    </source>
</evidence>
<evidence type="ECO:0000256" key="3">
    <source>
        <dbReference type="ARBA" id="ARBA00022452"/>
    </source>
</evidence>
<dbReference type="Pfam" id="PF07715">
    <property type="entry name" value="Plug"/>
    <property type="match status" value="1"/>
</dbReference>
<evidence type="ECO:0000259" key="16">
    <source>
        <dbReference type="Pfam" id="PF07715"/>
    </source>
</evidence>
<keyword evidence="17" id="KW-0675">Receptor</keyword>
<keyword evidence="4" id="KW-0410">Iron transport</keyword>
<dbReference type="PROSITE" id="PS52016">
    <property type="entry name" value="TONB_DEPENDENT_REC_3"/>
    <property type="match status" value="1"/>
</dbReference>
<dbReference type="AlphaFoldDB" id="A0AAW9RN41"/>
<gene>
    <name evidence="17" type="ORF">V3330_18905</name>
</gene>
<dbReference type="Proteomes" id="UP001359886">
    <property type="component" value="Unassembled WGS sequence"/>
</dbReference>
<evidence type="ECO:0000256" key="10">
    <source>
        <dbReference type="ARBA" id="ARBA00023136"/>
    </source>
</evidence>
<dbReference type="PANTHER" id="PTHR32552">
    <property type="entry name" value="FERRICHROME IRON RECEPTOR-RELATED"/>
    <property type="match status" value="1"/>
</dbReference>
<evidence type="ECO:0000256" key="9">
    <source>
        <dbReference type="ARBA" id="ARBA00023077"/>
    </source>
</evidence>
<sequence>MPARAMSIRALLMAVLLAASAGASGDVTLEEITVTATRIPVSWSRAPLALSRVDGAAVQAARQQLGLDEALTRVPGLFFQNRYNFAQDLRISIRGFGARANFGIRGLRLFADGIPLTMPDGQGNVDSIDLGSVERIEVIRGPVSAMYGAAGGGAILLYSEPGPEEAFASARLNAGAYGFREARAEAGGQAGAFNGIASLVRTELDGYRDFSEYERTLFNSRLRYAVSERSALTVVFNAVDSPQAQDPGALNSGEVGADRRQAAPRNVLFDAGEALEQQKLGVTWESDLGANQGLVLRAYVIRRDFSNKLPFDINSNGQGGSVDLDRDVRGVGGHWSLESDLGGGRANRLVIGFEYDEQLDLRRRFANNEGVIGALTTKQDEDVIARGVFIENAYDVTPAWTLSLGARFDDLEYRVRDRTGQGGSGTTSYGEFSPMAGLVWSPGPAVSVYANVSTGFDAPAITELANPEGATGFNRDLGPQQATSHELGLRGVLADRVRYELAAFRIDVEDELVPFELAGSGQSFFRNAGSSSHDGVEASLQAELLPGLTASATYTWSDFTFDEFSAADGTVYDGNRIPGVPEHLFHAELDWRHASGFFAGADVLLAGRFFADNANTVENDRYTVANVRAGWRWSGERWQLEPFVGISNVGDEKYNGNVRLNASFGRYWEPAPERNVYGGLEIRTAF</sequence>
<keyword evidence="9 13" id="KW-0798">TonB box</keyword>
<comment type="caution">
    <text evidence="17">The sequence shown here is derived from an EMBL/GenBank/DDBJ whole genome shotgun (WGS) entry which is preliminary data.</text>
</comment>
<evidence type="ECO:0000256" key="5">
    <source>
        <dbReference type="ARBA" id="ARBA00022692"/>
    </source>
</evidence>
<keyword evidence="11 12" id="KW-0998">Cell outer membrane</keyword>
<evidence type="ECO:0000256" key="7">
    <source>
        <dbReference type="ARBA" id="ARBA00023004"/>
    </source>
</evidence>
<feature type="domain" description="TonB-dependent receptor-like beta-barrel" evidence="15">
    <location>
        <begin position="232"/>
        <end position="648"/>
    </location>
</feature>
<proteinExistence type="inferred from homology"/>
<evidence type="ECO:0000256" key="2">
    <source>
        <dbReference type="ARBA" id="ARBA00022448"/>
    </source>
</evidence>
<evidence type="ECO:0000256" key="11">
    <source>
        <dbReference type="ARBA" id="ARBA00023237"/>
    </source>
</evidence>
<dbReference type="InterPro" id="IPR037066">
    <property type="entry name" value="Plug_dom_sf"/>
</dbReference>
<evidence type="ECO:0000256" key="12">
    <source>
        <dbReference type="PROSITE-ProRule" id="PRU01360"/>
    </source>
</evidence>
<dbReference type="Gene3D" id="2.170.130.10">
    <property type="entry name" value="TonB-dependent receptor, plug domain"/>
    <property type="match status" value="1"/>
</dbReference>
<evidence type="ECO:0000256" key="1">
    <source>
        <dbReference type="ARBA" id="ARBA00004571"/>
    </source>
</evidence>
<keyword evidence="7" id="KW-0408">Iron</keyword>
<dbReference type="RefSeq" id="WP_354697032.1">
    <property type="nucleotide sequence ID" value="NZ_JAZHOG010000017.1"/>
</dbReference>
<dbReference type="InterPro" id="IPR012910">
    <property type="entry name" value="Plug_dom"/>
</dbReference>
<keyword evidence="6 14" id="KW-0732">Signal</keyword>
<feature type="signal peptide" evidence="14">
    <location>
        <begin position="1"/>
        <end position="25"/>
    </location>
</feature>
<evidence type="ECO:0000256" key="8">
    <source>
        <dbReference type="ARBA" id="ARBA00023065"/>
    </source>
</evidence>
<dbReference type="SUPFAM" id="SSF56935">
    <property type="entry name" value="Porins"/>
    <property type="match status" value="1"/>
</dbReference>
<keyword evidence="5 12" id="KW-0812">Transmembrane</keyword>
<keyword evidence="18" id="KW-1185">Reference proteome</keyword>